<evidence type="ECO:0000256" key="2">
    <source>
        <dbReference type="ARBA" id="ARBA00005582"/>
    </source>
</evidence>
<comment type="similarity">
    <text evidence="2 4">Belongs to the Nudix hydrolase family.</text>
</comment>
<dbReference type="PROSITE" id="PS00893">
    <property type="entry name" value="NUDIX_BOX"/>
    <property type="match status" value="1"/>
</dbReference>
<dbReference type="Proteomes" id="UP000632740">
    <property type="component" value="Unassembled WGS sequence"/>
</dbReference>
<dbReference type="Gene3D" id="3.90.79.10">
    <property type="entry name" value="Nucleoside Triphosphate Pyrophosphohydrolase"/>
    <property type="match status" value="1"/>
</dbReference>
<keyword evidence="3 4" id="KW-0378">Hydrolase</keyword>
<comment type="cofactor">
    <cofactor evidence="1">
        <name>Mg(2+)</name>
        <dbReference type="ChEBI" id="CHEBI:18420"/>
    </cofactor>
</comment>
<dbReference type="PRINTS" id="PR00502">
    <property type="entry name" value="NUDIXFAMILY"/>
</dbReference>
<evidence type="ECO:0000313" key="7">
    <source>
        <dbReference type="Proteomes" id="UP000632740"/>
    </source>
</evidence>
<dbReference type="InterPro" id="IPR015797">
    <property type="entry name" value="NUDIX_hydrolase-like_dom_sf"/>
</dbReference>
<dbReference type="GO" id="GO:0016787">
    <property type="term" value="F:hydrolase activity"/>
    <property type="evidence" value="ECO:0007669"/>
    <property type="project" value="UniProtKB-KW"/>
</dbReference>
<evidence type="ECO:0000313" key="6">
    <source>
        <dbReference type="EMBL" id="GIG19924.1"/>
    </source>
</evidence>
<dbReference type="SUPFAM" id="SSF55811">
    <property type="entry name" value="Nudix"/>
    <property type="match status" value="1"/>
</dbReference>
<evidence type="ECO:0000256" key="3">
    <source>
        <dbReference type="ARBA" id="ARBA00022801"/>
    </source>
</evidence>
<dbReference type="PROSITE" id="PS51462">
    <property type="entry name" value="NUDIX"/>
    <property type="match status" value="1"/>
</dbReference>
<comment type="caution">
    <text evidence="6">The sequence shown here is derived from an EMBL/GenBank/DDBJ whole genome shotgun (WGS) entry which is preliminary data.</text>
</comment>
<evidence type="ECO:0000256" key="1">
    <source>
        <dbReference type="ARBA" id="ARBA00001946"/>
    </source>
</evidence>
<sequence>MQLRVAAYAVVLDDDGRMLLSHWNEGPPRIAWSMPGGGIEPGEDPVDAVVREVREETGYDVVVDDLLGIDSLVVPTERRHPHADVPLHALRIVYRAHVVGGELTAEVGGSSDDAAWFTPAEVDALDRVELVDASRRFAGLVPVVD</sequence>
<name>A0A919P1U9_9CELL</name>
<dbReference type="Pfam" id="PF00293">
    <property type="entry name" value="NUDIX"/>
    <property type="match status" value="1"/>
</dbReference>
<dbReference type="InterPro" id="IPR020476">
    <property type="entry name" value="Nudix_hydrolase"/>
</dbReference>
<dbReference type="CDD" id="cd02883">
    <property type="entry name" value="NUDIX_Hydrolase"/>
    <property type="match status" value="1"/>
</dbReference>
<dbReference type="PANTHER" id="PTHR43046">
    <property type="entry name" value="GDP-MANNOSE MANNOSYL HYDROLASE"/>
    <property type="match status" value="1"/>
</dbReference>
<dbReference type="EMBL" id="BONK01000002">
    <property type="protein sequence ID" value="GIG19924.1"/>
    <property type="molecule type" value="Genomic_DNA"/>
</dbReference>
<feature type="domain" description="Nudix hydrolase" evidence="5">
    <location>
        <begin position="2"/>
        <end position="143"/>
    </location>
</feature>
<keyword evidence="7" id="KW-1185">Reference proteome</keyword>
<dbReference type="AlphaFoldDB" id="A0A919P1U9"/>
<dbReference type="InterPro" id="IPR020084">
    <property type="entry name" value="NUDIX_hydrolase_CS"/>
</dbReference>
<evidence type="ECO:0000259" key="5">
    <source>
        <dbReference type="PROSITE" id="PS51462"/>
    </source>
</evidence>
<organism evidence="6 7">
    <name type="scientific">Cellulomonas chitinilytica</name>
    <dbReference type="NCBI Taxonomy" id="398759"/>
    <lineage>
        <taxon>Bacteria</taxon>
        <taxon>Bacillati</taxon>
        <taxon>Actinomycetota</taxon>
        <taxon>Actinomycetes</taxon>
        <taxon>Micrococcales</taxon>
        <taxon>Cellulomonadaceae</taxon>
        <taxon>Cellulomonas</taxon>
    </lineage>
</organism>
<dbReference type="PANTHER" id="PTHR43046:SF16">
    <property type="entry name" value="ADP-RIBOSE PYROPHOSPHATASE YJHB-RELATED"/>
    <property type="match status" value="1"/>
</dbReference>
<gene>
    <name evidence="6" type="ORF">Cch01nite_06480</name>
</gene>
<proteinExistence type="inferred from homology"/>
<dbReference type="InterPro" id="IPR000086">
    <property type="entry name" value="NUDIX_hydrolase_dom"/>
</dbReference>
<evidence type="ECO:0000256" key="4">
    <source>
        <dbReference type="RuleBase" id="RU003476"/>
    </source>
</evidence>
<accession>A0A919P1U9</accession>
<protein>
    <recommendedName>
        <fullName evidence="5">Nudix hydrolase domain-containing protein</fullName>
    </recommendedName>
</protein>
<reference evidence="6" key="1">
    <citation type="submission" date="2021-01" db="EMBL/GenBank/DDBJ databases">
        <title>Whole genome shotgun sequence of Cellulomonas chitinilytica NBRC 110799.</title>
        <authorList>
            <person name="Komaki H."/>
            <person name="Tamura T."/>
        </authorList>
    </citation>
    <scope>NUCLEOTIDE SEQUENCE</scope>
    <source>
        <strain evidence="6">NBRC 110799</strain>
    </source>
</reference>
<dbReference type="RefSeq" id="WP_203748535.1">
    <property type="nucleotide sequence ID" value="NZ_BONK01000002.1"/>
</dbReference>